<comment type="caution">
    <text evidence="3">The sequence shown here is derived from an EMBL/GenBank/DDBJ whole genome shotgun (WGS) entry which is preliminary data.</text>
</comment>
<protein>
    <submittedName>
        <fullName evidence="3">Glutathione S-transferase</fullName>
    </submittedName>
</protein>
<keyword evidence="4" id="KW-1185">Reference proteome</keyword>
<dbReference type="InterPro" id="IPR010987">
    <property type="entry name" value="Glutathione-S-Trfase_C-like"/>
</dbReference>
<dbReference type="AlphaFoldDB" id="A0A219B2J3"/>
<dbReference type="OrthoDB" id="7583243at2"/>
<proteinExistence type="predicted"/>
<dbReference type="Gene3D" id="1.20.1050.10">
    <property type="match status" value="1"/>
</dbReference>
<reference evidence="4" key="1">
    <citation type="submission" date="2017-05" db="EMBL/GenBank/DDBJ databases">
        <authorList>
            <person name="Lin X."/>
        </authorList>
    </citation>
    <scope>NUCLEOTIDE SEQUENCE [LARGE SCALE GENOMIC DNA]</scope>
    <source>
        <strain evidence="4">JLT2012</strain>
    </source>
</reference>
<dbReference type="InterPro" id="IPR004045">
    <property type="entry name" value="Glutathione_S-Trfase_N"/>
</dbReference>
<dbReference type="PROSITE" id="PS50405">
    <property type="entry name" value="GST_CTER"/>
    <property type="match status" value="1"/>
</dbReference>
<dbReference type="InterPro" id="IPR004046">
    <property type="entry name" value="GST_C"/>
</dbReference>
<feature type="domain" description="GST N-terminal" evidence="1">
    <location>
        <begin position="1"/>
        <end position="79"/>
    </location>
</feature>
<keyword evidence="3" id="KW-0808">Transferase</keyword>
<feature type="domain" description="GST C-terminal" evidence="2">
    <location>
        <begin position="84"/>
        <end position="204"/>
    </location>
</feature>
<dbReference type="SUPFAM" id="SSF47616">
    <property type="entry name" value="GST C-terminal domain-like"/>
    <property type="match status" value="1"/>
</dbReference>
<sequence>MTKLYTLPGTCALAPNIAAHWLNAPVEIETLERGQQKEDWYLEINPLGQVPALVFDDGDVMTEAAAIMTYLGAEYGTEGYARDKRLGRCEAEALSYMTSEVHADYAGHFAPGSLIADESQHEAIKEKTYEKLRGHYQRLNDRMAGEFYLSERSFADAYLYVITRWIEMTPLSIDDYPKLKAFRARMERDESVKTALAKQKMEPVAAS</sequence>
<dbReference type="Gene3D" id="3.40.30.10">
    <property type="entry name" value="Glutaredoxin"/>
    <property type="match status" value="1"/>
</dbReference>
<dbReference type="CDD" id="cd03057">
    <property type="entry name" value="GST_N_Beta"/>
    <property type="match status" value="1"/>
</dbReference>
<dbReference type="PANTHER" id="PTHR44051:SF8">
    <property type="entry name" value="GLUTATHIONE S-TRANSFERASE GSTA"/>
    <property type="match status" value="1"/>
</dbReference>
<dbReference type="PROSITE" id="PS50404">
    <property type="entry name" value="GST_NTER"/>
    <property type="match status" value="1"/>
</dbReference>
<dbReference type="SUPFAM" id="SSF52833">
    <property type="entry name" value="Thioredoxin-like"/>
    <property type="match status" value="1"/>
</dbReference>
<dbReference type="EMBL" id="NFZT01000001">
    <property type="protein sequence ID" value="OWV32582.1"/>
    <property type="molecule type" value="Genomic_DNA"/>
</dbReference>
<gene>
    <name evidence="3" type="ORF">B5C34_03365</name>
</gene>
<dbReference type="InterPro" id="IPR036249">
    <property type="entry name" value="Thioredoxin-like_sf"/>
</dbReference>
<evidence type="ECO:0000313" key="3">
    <source>
        <dbReference type="EMBL" id="OWV32582.1"/>
    </source>
</evidence>
<dbReference type="GO" id="GO:0016740">
    <property type="term" value="F:transferase activity"/>
    <property type="evidence" value="ECO:0007669"/>
    <property type="project" value="UniProtKB-KW"/>
</dbReference>
<dbReference type="Proteomes" id="UP000198462">
    <property type="component" value="Unassembled WGS sequence"/>
</dbReference>
<name>A0A219B2J3_9SPHN</name>
<evidence type="ECO:0000259" key="1">
    <source>
        <dbReference type="PROSITE" id="PS50404"/>
    </source>
</evidence>
<dbReference type="SFLD" id="SFLDS00019">
    <property type="entry name" value="Glutathione_Transferase_(cytos"/>
    <property type="match status" value="1"/>
</dbReference>
<dbReference type="InterPro" id="IPR040079">
    <property type="entry name" value="Glutathione_S-Trfase"/>
</dbReference>
<organism evidence="3 4">
    <name type="scientific">Pacificimonas flava</name>
    <dbReference type="NCBI Taxonomy" id="1234595"/>
    <lineage>
        <taxon>Bacteria</taxon>
        <taxon>Pseudomonadati</taxon>
        <taxon>Pseudomonadota</taxon>
        <taxon>Alphaproteobacteria</taxon>
        <taxon>Sphingomonadales</taxon>
        <taxon>Sphingosinicellaceae</taxon>
        <taxon>Pacificimonas</taxon>
    </lineage>
</organism>
<dbReference type="CDD" id="cd03188">
    <property type="entry name" value="GST_C_Beta"/>
    <property type="match status" value="1"/>
</dbReference>
<dbReference type="SFLD" id="SFLDG00358">
    <property type="entry name" value="Main_(cytGST)"/>
    <property type="match status" value="1"/>
</dbReference>
<evidence type="ECO:0000313" key="4">
    <source>
        <dbReference type="Proteomes" id="UP000198462"/>
    </source>
</evidence>
<dbReference type="Pfam" id="PF00043">
    <property type="entry name" value="GST_C"/>
    <property type="match status" value="1"/>
</dbReference>
<accession>A0A219B2J3</accession>
<dbReference type="PANTHER" id="PTHR44051">
    <property type="entry name" value="GLUTATHIONE S-TRANSFERASE-RELATED"/>
    <property type="match status" value="1"/>
</dbReference>
<dbReference type="RefSeq" id="WP_088711376.1">
    <property type="nucleotide sequence ID" value="NZ_NFZT01000001.1"/>
</dbReference>
<evidence type="ECO:0000259" key="2">
    <source>
        <dbReference type="PROSITE" id="PS50405"/>
    </source>
</evidence>
<dbReference type="InterPro" id="IPR036282">
    <property type="entry name" value="Glutathione-S-Trfase_C_sf"/>
</dbReference>
<dbReference type="Pfam" id="PF13409">
    <property type="entry name" value="GST_N_2"/>
    <property type="match status" value="1"/>
</dbReference>